<feature type="domain" description="Putative zinc-finger" evidence="12">
    <location>
        <begin position="14"/>
        <end position="38"/>
    </location>
</feature>
<keyword evidence="7" id="KW-0472">Membrane</keyword>
<evidence type="ECO:0000256" key="4">
    <source>
        <dbReference type="ARBA" id="ARBA00022692"/>
    </source>
</evidence>
<dbReference type="InterPro" id="IPR041916">
    <property type="entry name" value="Anti_sigma_zinc_sf"/>
</dbReference>
<comment type="subcellular location">
    <subcellularLocation>
        <location evidence="2">Cell membrane</location>
    </subcellularLocation>
    <subcellularLocation>
        <location evidence="1">Membrane</location>
        <topology evidence="1">Single-pass membrane protein</topology>
    </subcellularLocation>
</comment>
<dbReference type="Pfam" id="PF13490">
    <property type="entry name" value="zf-HC2"/>
    <property type="match status" value="1"/>
</dbReference>
<evidence type="ECO:0000256" key="10">
    <source>
        <dbReference type="ARBA" id="ARBA00030803"/>
    </source>
</evidence>
<evidence type="ECO:0000259" key="11">
    <source>
        <dbReference type="Pfam" id="PF10099"/>
    </source>
</evidence>
<gene>
    <name evidence="13" type="ORF">AB2U05_30920</name>
</gene>
<dbReference type="InterPro" id="IPR051474">
    <property type="entry name" value="Anti-sigma-K/W_factor"/>
</dbReference>
<organism evidence="13">
    <name type="scientific">Streptomyces sp. Y1</name>
    <dbReference type="NCBI Taxonomy" id="3238634"/>
    <lineage>
        <taxon>Bacteria</taxon>
        <taxon>Bacillati</taxon>
        <taxon>Actinomycetota</taxon>
        <taxon>Actinomycetes</taxon>
        <taxon>Kitasatosporales</taxon>
        <taxon>Streptomycetaceae</taxon>
        <taxon>Streptomyces</taxon>
    </lineage>
</organism>
<keyword evidence="3" id="KW-1003">Cell membrane</keyword>
<dbReference type="PANTHER" id="PTHR37461:SF1">
    <property type="entry name" value="ANTI-SIGMA-K FACTOR RSKA"/>
    <property type="match status" value="1"/>
</dbReference>
<sequence>MNAAPDLHTLTGVYAAHALPDEERLAFERHLAQCPACAQEVAEFKATLARLGSAESGAVPPGLKARVMAGIGDVRQLPPVTGPAERRRPTSRLARQWPKLALAACLALATVLGALAVQQHDQAQRAQAQASAMRDEQAAVTSLLTAPDARTTTTVLGSAVATVVWSPGRGQAAFLAAGMPALPPGRTYELWFNDSGTMRPAGLLPADHGQLLLTGRINAAVGVGVTQEPAAGSAHPTGQPLMLLPLT</sequence>
<evidence type="ECO:0000256" key="9">
    <source>
        <dbReference type="ARBA" id="ARBA00029829"/>
    </source>
</evidence>
<evidence type="ECO:0000256" key="6">
    <source>
        <dbReference type="ARBA" id="ARBA00023015"/>
    </source>
</evidence>
<proteinExistence type="predicted"/>
<dbReference type="GO" id="GO:0006417">
    <property type="term" value="P:regulation of translation"/>
    <property type="evidence" value="ECO:0007669"/>
    <property type="project" value="TreeGrafter"/>
</dbReference>
<dbReference type="EMBL" id="CP163445">
    <property type="protein sequence ID" value="XDQ82597.1"/>
    <property type="molecule type" value="Genomic_DNA"/>
</dbReference>
<dbReference type="GO" id="GO:0016989">
    <property type="term" value="F:sigma factor antagonist activity"/>
    <property type="evidence" value="ECO:0007669"/>
    <property type="project" value="TreeGrafter"/>
</dbReference>
<feature type="domain" description="Anti-sigma K factor RskA C-terminal" evidence="11">
    <location>
        <begin position="101"/>
        <end position="238"/>
    </location>
</feature>
<keyword evidence="5" id="KW-1133">Transmembrane helix</keyword>
<dbReference type="InterPro" id="IPR018764">
    <property type="entry name" value="RskA_C"/>
</dbReference>
<evidence type="ECO:0000256" key="2">
    <source>
        <dbReference type="ARBA" id="ARBA00004236"/>
    </source>
</evidence>
<evidence type="ECO:0000259" key="12">
    <source>
        <dbReference type="Pfam" id="PF13490"/>
    </source>
</evidence>
<evidence type="ECO:0000313" key="13">
    <source>
        <dbReference type="EMBL" id="XDQ82597.1"/>
    </source>
</evidence>
<dbReference type="Gene3D" id="1.10.10.1320">
    <property type="entry name" value="Anti-sigma factor, zinc-finger domain"/>
    <property type="match status" value="1"/>
</dbReference>
<evidence type="ECO:0000256" key="1">
    <source>
        <dbReference type="ARBA" id="ARBA00004167"/>
    </source>
</evidence>
<accession>A0AB39TTU5</accession>
<dbReference type="AlphaFoldDB" id="A0AB39TTU5"/>
<evidence type="ECO:0000256" key="7">
    <source>
        <dbReference type="ARBA" id="ARBA00023136"/>
    </source>
</evidence>
<dbReference type="PANTHER" id="PTHR37461">
    <property type="entry name" value="ANTI-SIGMA-K FACTOR RSKA"/>
    <property type="match status" value="1"/>
</dbReference>
<keyword evidence="4" id="KW-0812">Transmembrane</keyword>
<protein>
    <recommendedName>
        <fullName evidence="10">Regulator of SigK</fullName>
    </recommendedName>
    <alternativeName>
        <fullName evidence="9">Sigma-K anti-sigma factor RskA</fullName>
    </alternativeName>
</protein>
<evidence type="ECO:0000256" key="8">
    <source>
        <dbReference type="ARBA" id="ARBA00023163"/>
    </source>
</evidence>
<reference evidence="13" key="1">
    <citation type="submission" date="2024-07" db="EMBL/GenBank/DDBJ databases">
        <authorList>
            <person name="Yu S.T."/>
        </authorList>
    </citation>
    <scope>NUCLEOTIDE SEQUENCE</scope>
    <source>
        <strain evidence="13">Y1</strain>
    </source>
</reference>
<keyword evidence="8" id="KW-0804">Transcription</keyword>
<dbReference type="InterPro" id="IPR027383">
    <property type="entry name" value="Znf_put"/>
</dbReference>
<dbReference type="GO" id="GO:0005886">
    <property type="term" value="C:plasma membrane"/>
    <property type="evidence" value="ECO:0007669"/>
    <property type="project" value="UniProtKB-SubCell"/>
</dbReference>
<dbReference type="RefSeq" id="WP_369184923.1">
    <property type="nucleotide sequence ID" value="NZ_CP163445.1"/>
</dbReference>
<dbReference type="Pfam" id="PF10099">
    <property type="entry name" value="RskA_C"/>
    <property type="match status" value="1"/>
</dbReference>
<keyword evidence="6" id="KW-0805">Transcription regulation</keyword>
<evidence type="ECO:0000256" key="5">
    <source>
        <dbReference type="ARBA" id="ARBA00022989"/>
    </source>
</evidence>
<evidence type="ECO:0000256" key="3">
    <source>
        <dbReference type="ARBA" id="ARBA00022475"/>
    </source>
</evidence>
<name>A0AB39TTU5_9ACTN</name>